<protein>
    <recommendedName>
        <fullName evidence="1">HDOD domain-containing protein</fullName>
    </recommendedName>
</protein>
<dbReference type="SUPFAM" id="SSF109604">
    <property type="entry name" value="HD-domain/PDEase-like"/>
    <property type="match status" value="1"/>
</dbReference>
<accession>A0A1F7FM08</accession>
<proteinExistence type="predicted"/>
<dbReference type="InterPro" id="IPR013976">
    <property type="entry name" value="HDOD"/>
</dbReference>
<dbReference type="Gene3D" id="1.10.3210.10">
    <property type="entry name" value="Hypothetical protein af1432"/>
    <property type="match status" value="1"/>
</dbReference>
<dbReference type="EMBL" id="MFYX01000004">
    <property type="protein sequence ID" value="OGK07536.1"/>
    <property type="molecule type" value="Genomic_DNA"/>
</dbReference>
<evidence type="ECO:0000313" key="3">
    <source>
        <dbReference type="Proteomes" id="UP000179243"/>
    </source>
</evidence>
<dbReference type="Pfam" id="PF08668">
    <property type="entry name" value="HDOD"/>
    <property type="match status" value="1"/>
</dbReference>
<dbReference type="InterPro" id="IPR052340">
    <property type="entry name" value="RNase_Y/CdgJ"/>
</dbReference>
<sequence>MNPVLEKILQNIEKVPPLPSIVMKILSVMRNPEPSIKNIIAVVQLDEVLTFRVIRMANSAYYKRSGEDVRTVGEALIRLGNNTLINMVIAESCSQYYESAGTGYDLKRGELWRHSIATALVSQKLAEKTQFEHKEALFTSCIMHDVGKTLLDSYMSTKRAEILSKLALGTVTFTQAEMEIMGFSHGEIGARLLERWGFPQDMISAVRHHHEPERALSGKKLAYHVYLSDVICLMMGIGLDLGGLSYTAQKDIFDMFNLSEADVQMLFIYLVEELAKTEEMIRG</sequence>
<dbReference type="NCBIfam" id="TIGR00277">
    <property type="entry name" value="HDIG"/>
    <property type="match status" value="1"/>
</dbReference>
<dbReference type="CDD" id="cd00077">
    <property type="entry name" value="HDc"/>
    <property type="match status" value="1"/>
</dbReference>
<organism evidence="2 3">
    <name type="scientific">Candidatus Raymondbacteria bacterium RIFOXYD12_FULL_49_13</name>
    <dbReference type="NCBI Taxonomy" id="1817890"/>
    <lineage>
        <taxon>Bacteria</taxon>
        <taxon>Raymondiibacteriota</taxon>
    </lineage>
</organism>
<dbReference type="PANTHER" id="PTHR33525:SF3">
    <property type="entry name" value="RIBONUCLEASE Y"/>
    <property type="match status" value="1"/>
</dbReference>
<dbReference type="SMART" id="SM00471">
    <property type="entry name" value="HDc"/>
    <property type="match status" value="1"/>
</dbReference>
<name>A0A1F7FM08_UNCRA</name>
<dbReference type="InterPro" id="IPR006675">
    <property type="entry name" value="HDIG_dom"/>
</dbReference>
<dbReference type="AlphaFoldDB" id="A0A1F7FM08"/>
<comment type="caution">
    <text evidence="2">The sequence shown here is derived from an EMBL/GenBank/DDBJ whole genome shotgun (WGS) entry which is preliminary data.</text>
</comment>
<evidence type="ECO:0000313" key="2">
    <source>
        <dbReference type="EMBL" id="OGK07536.1"/>
    </source>
</evidence>
<reference evidence="2 3" key="1">
    <citation type="journal article" date="2016" name="Nat. Commun.">
        <title>Thousands of microbial genomes shed light on interconnected biogeochemical processes in an aquifer system.</title>
        <authorList>
            <person name="Anantharaman K."/>
            <person name="Brown C.T."/>
            <person name="Hug L.A."/>
            <person name="Sharon I."/>
            <person name="Castelle C.J."/>
            <person name="Probst A.J."/>
            <person name="Thomas B.C."/>
            <person name="Singh A."/>
            <person name="Wilkins M.J."/>
            <person name="Karaoz U."/>
            <person name="Brodie E.L."/>
            <person name="Williams K.H."/>
            <person name="Hubbard S.S."/>
            <person name="Banfield J.F."/>
        </authorList>
    </citation>
    <scope>NUCLEOTIDE SEQUENCE [LARGE SCALE GENOMIC DNA]</scope>
</reference>
<dbReference type="PROSITE" id="PS51833">
    <property type="entry name" value="HDOD"/>
    <property type="match status" value="1"/>
</dbReference>
<gene>
    <name evidence="2" type="ORF">A2519_01625</name>
</gene>
<feature type="domain" description="HDOD" evidence="1">
    <location>
        <begin position="15"/>
        <end position="212"/>
    </location>
</feature>
<dbReference type="InterPro" id="IPR003607">
    <property type="entry name" value="HD/PDEase_dom"/>
</dbReference>
<dbReference type="Proteomes" id="UP000179243">
    <property type="component" value="Unassembled WGS sequence"/>
</dbReference>
<dbReference type="PANTHER" id="PTHR33525">
    <property type="match status" value="1"/>
</dbReference>
<evidence type="ECO:0000259" key="1">
    <source>
        <dbReference type="PROSITE" id="PS51833"/>
    </source>
</evidence>